<evidence type="ECO:0000256" key="1">
    <source>
        <dbReference type="ARBA" id="ARBA00001974"/>
    </source>
</evidence>
<feature type="binding site" evidence="10">
    <location>
        <position position="225"/>
    </location>
    <ligand>
        <name>FAD</name>
        <dbReference type="ChEBI" id="CHEBI:57692"/>
    </ligand>
</feature>
<feature type="binding site" evidence="10">
    <location>
        <position position="158"/>
    </location>
    <ligand>
        <name>FAD</name>
        <dbReference type="ChEBI" id="CHEBI:57692"/>
    </ligand>
</feature>
<feature type="binding site" evidence="10">
    <location>
        <position position="183"/>
    </location>
    <ligand>
        <name>FAD</name>
        <dbReference type="ChEBI" id="CHEBI:57692"/>
    </ligand>
</feature>
<dbReference type="Gene3D" id="2.40.30.10">
    <property type="entry name" value="Translation factors"/>
    <property type="match status" value="1"/>
</dbReference>
<dbReference type="Pfam" id="PF00175">
    <property type="entry name" value="NAD_binding_1"/>
    <property type="match status" value="1"/>
</dbReference>
<organism evidence="12 13">
    <name type="scientific">Ceratodon purpureus</name>
    <name type="common">Fire moss</name>
    <name type="synonym">Dicranum purpureum</name>
    <dbReference type="NCBI Taxonomy" id="3225"/>
    <lineage>
        <taxon>Eukaryota</taxon>
        <taxon>Viridiplantae</taxon>
        <taxon>Streptophyta</taxon>
        <taxon>Embryophyta</taxon>
        <taxon>Bryophyta</taxon>
        <taxon>Bryophytina</taxon>
        <taxon>Bryopsida</taxon>
        <taxon>Dicranidae</taxon>
        <taxon>Pseudoditrichales</taxon>
        <taxon>Ditrichaceae</taxon>
        <taxon>Ceratodon</taxon>
    </lineage>
</organism>
<comment type="subcellular location">
    <subcellularLocation>
        <location evidence="2">Mitochondrion</location>
    </subcellularLocation>
</comment>
<dbReference type="PANTHER" id="PTHR19370:SF171">
    <property type="entry name" value="NADH-CYTOCHROME B5 REDUCTASE 2"/>
    <property type="match status" value="1"/>
</dbReference>
<dbReference type="InterPro" id="IPR008333">
    <property type="entry name" value="Cbr1-like_FAD-bd_dom"/>
</dbReference>
<evidence type="ECO:0000313" key="12">
    <source>
        <dbReference type="EMBL" id="KAG0590922.1"/>
    </source>
</evidence>
<dbReference type="PRINTS" id="PR00406">
    <property type="entry name" value="CYTB5RDTASE"/>
</dbReference>
<keyword evidence="9" id="KW-0496">Mitochondrion</keyword>
<feature type="binding site" evidence="10">
    <location>
        <position position="157"/>
    </location>
    <ligand>
        <name>FAD</name>
        <dbReference type="ChEBI" id="CHEBI:57692"/>
    </ligand>
</feature>
<evidence type="ECO:0000313" key="13">
    <source>
        <dbReference type="Proteomes" id="UP000822688"/>
    </source>
</evidence>
<evidence type="ECO:0000256" key="6">
    <source>
        <dbReference type="ARBA" id="ARBA00022827"/>
    </source>
</evidence>
<keyword evidence="6 10" id="KW-0274">FAD</keyword>
<evidence type="ECO:0000256" key="10">
    <source>
        <dbReference type="PIRSR" id="PIRSR601834-1"/>
    </source>
</evidence>
<protein>
    <recommendedName>
        <fullName evidence="4">cytochrome-b5 reductase</fullName>
        <ecNumber evidence="4">1.6.2.2</ecNumber>
    </recommendedName>
</protein>
<dbReference type="PANTHER" id="PTHR19370">
    <property type="entry name" value="NADH-CYTOCHROME B5 REDUCTASE"/>
    <property type="match status" value="1"/>
</dbReference>
<evidence type="ECO:0000256" key="3">
    <source>
        <dbReference type="ARBA" id="ARBA00006105"/>
    </source>
</evidence>
<dbReference type="PROSITE" id="PS51384">
    <property type="entry name" value="FAD_FR"/>
    <property type="match status" value="1"/>
</dbReference>
<dbReference type="AlphaFoldDB" id="A0A8T0J6T4"/>
<dbReference type="EMBL" id="CM026421">
    <property type="protein sequence ID" value="KAG0590922.1"/>
    <property type="molecule type" value="Genomic_DNA"/>
</dbReference>
<reference evidence="12" key="1">
    <citation type="submission" date="2020-06" db="EMBL/GenBank/DDBJ databases">
        <title>WGS assembly of Ceratodon purpureus strain R40.</title>
        <authorList>
            <person name="Carey S.B."/>
            <person name="Jenkins J."/>
            <person name="Shu S."/>
            <person name="Lovell J.T."/>
            <person name="Sreedasyam A."/>
            <person name="Maumus F."/>
            <person name="Tiley G.P."/>
            <person name="Fernandez-Pozo N."/>
            <person name="Barry K."/>
            <person name="Chen C."/>
            <person name="Wang M."/>
            <person name="Lipzen A."/>
            <person name="Daum C."/>
            <person name="Saski C.A."/>
            <person name="Payton A.C."/>
            <person name="Mcbreen J.C."/>
            <person name="Conrad R.E."/>
            <person name="Kollar L.M."/>
            <person name="Olsson S."/>
            <person name="Huttunen S."/>
            <person name="Landis J.B."/>
            <person name="Wickett N.J."/>
            <person name="Johnson M.G."/>
            <person name="Rensing S.A."/>
            <person name="Grimwood J."/>
            <person name="Schmutz J."/>
            <person name="Mcdaniel S.F."/>
        </authorList>
    </citation>
    <scope>NUCLEOTIDE SEQUENCE</scope>
    <source>
        <strain evidence="12">R40</strain>
    </source>
</reference>
<dbReference type="FunFam" id="3.40.50.80:FF:000009">
    <property type="entry name" value="NADH-cytochrome b5 reductase"/>
    <property type="match status" value="1"/>
</dbReference>
<name>A0A8T0J6T4_CERPU</name>
<dbReference type="Pfam" id="PF00970">
    <property type="entry name" value="FAD_binding_6"/>
    <property type="match status" value="1"/>
</dbReference>
<dbReference type="InterPro" id="IPR001834">
    <property type="entry name" value="CBR-like"/>
</dbReference>
<feature type="binding site" evidence="10">
    <location>
        <position position="159"/>
    </location>
    <ligand>
        <name>FAD</name>
        <dbReference type="ChEBI" id="CHEBI:57692"/>
    </ligand>
</feature>
<keyword evidence="13" id="KW-1185">Reference proteome</keyword>
<dbReference type="InterPro" id="IPR017927">
    <property type="entry name" value="FAD-bd_FR_type"/>
</dbReference>
<gene>
    <name evidence="12" type="ORF">KC19_1G136000</name>
</gene>
<dbReference type="EC" id="1.6.2.2" evidence="4"/>
<evidence type="ECO:0000256" key="5">
    <source>
        <dbReference type="ARBA" id="ARBA00022630"/>
    </source>
</evidence>
<dbReference type="Gene3D" id="3.40.50.80">
    <property type="entry name" value="Nucleotide-binding domain of ferredoxin-NADP reductase (FNR) module"/>
    <property type="match status" value="1"/>
</dbReference>
<evidence type="ECO:0000256" key="2">
    <source>
        <dbReference type="ARBA" id="ARBA00004173"/>
    </source>
</evidence>
<feature type="binding site" evidence="10">
    <location>
        <position position="176"/>
    </location>
    <ligand>
        <name>FAD</name>
        <dbReference type="ChEBI" id="CHEBI:57692"/>
    </ligand>
</feature>
<accession>A0A8T0J6T4</accession>
<evidence type="ECO:0000256" key="4">
    <source>
        <dbReference type="ARBA" id="ARBA00012011"/>
    </source>
</evidence>
<dbReference type="InterPro" id="IPR001433">
    <property type="entry name" value="OxRdtase_FAD/NAD-bd"/>
</dbReference>
<dbReference type="FunFam" id="2.40.30.10:FF:000032">
    <property type="entry name" value="NADH-cytochrome b5 reductase"/>
    <property type="match status" value="1"/>
</dbReference>
<sequence>MAMAMALRRGAERAGTVMRAGEWSCGGGARFMATAVRVEDDGSPSSSFSSGRALAAFSAVVGAGALYSSCLQTIRSEPAAAEAARDMPQECAPRTALNPNEFVKFKLAEVRDINHNTKVYRFAFNPQEALGLHVASCLVTKAEMGKKKDGTPNYIIRPYTPISPPDSKGYFDLMIKIYPKGNMTQHLAHLKPGDTLEVKGPIPKLAYEPNMKKQIGMVAGGTGLTPMLQVIDAIVSNPEDNTQVSLVYANTTPADILLKSKLDSLAFAHPNFKVFYVVSKESEGWKGGKGHVTKDVLKKGLPSPSDDTLILVCGPPGLMNLISGDKAPDKSQGELIGMLKDLGYTPQQVYKF</sequence>
<dbReference type="InterPro" id="IPR017938">
    <property type="entry name" value="Riboflavin_synthase-like_b-brl"/>
</dbReference>
<evidence type="ECO:0000259" key="11">
    <source>
        <dbReference type="PROSITE" id="PS51384"/>
    </source>
</evidence>
<evidence type="ECO:0000256" key="8">
    <source>
        <dbReference type="ARBA" id="ARBA00023027"/>
    </source>
</evidence>
<dbReference type="Proteomes" id="UP000822688">
    <property type="component" value="Chromosome 1"/>
</dbReference>
<comment type="caution">
    <text evidence="12">The sequence shown here is derived from an EMBL/GenBank/DDBJ whole genome shotgun (WGS) entry which is preliminary data.</text>
</comment>
<evidence type="ECO:0000256" key="9">
    <source>
        <dbReference type="ARBA" id="ARBA00023128"/>
    </source>
</evidence>
<comment type="similarity">
    <text evidence="3">Belongs to the flavoprotein pyridine nucleotide cytochrome reductase family.</text>
</comment>
<evidence type="ECO:0000256" key="7">
    <source>
        <dbReference type="ARBA" id="ARBA00023002"/>
    </source>
</evidence>
<keyword evidence="5 10" id="KW-0285">Flavoprotein</keyword>
<dbReference type="GO" id="GO:0090524">
    <property type="term" value="F:cytochrome-b5 reductase activity, acting on NADH"/>
    <property type="evidence" value="ECO:0007669"/>
    <property type="project" value="UniProtKB-EC"/>
</dbReference>
<proteinExistence type="inferred from homology"/>
<comment type="cofactor">
    <cofactor evidence="1 10">
        <name>FAD</name>
        <dbReference type="ChEBI" id="CHEBI:57692"/>
    </cofactor>
</comment>
<keyword evidence="8" id="KW-0520">NAD</keyword>
<keyword evidence="7" id="KW-0560">Oxidoreductase</keyword>
<dbReference type="SUPFAM" id="SSF63380">
    <property type="entry name" value="Riboflavin synthase domain-like"/>
    <property type="match status" value="1"/>
</dbReference>
<dbReference type="InterPro" id="IPR039261">
    <property type="entry name" value="FNR_nucleotide-bd"/>
</dbReference>
<dbReference type="GO" id="GO:0005739">
    <property type="term" value="C:mitochondrion"/>
    <property type="evidence" value="ECO:0007669"/>
    <property type="project" value="UniProtKB-SubCell"/>
</dbReference>
<feature type="domain" description="FAD-binding FR-type" evidence="11">
    <location>
        <begin position="100"/>
        <end position="208"/>
    </location>
</feature>
<dbReference type="SUPFAM" id="SSF52343">
    <property type="entry name" value="Ferredoxin reductase-like, C-terminal NADP-linked domain"/>
    <property type="match status" value="1"/>
</dbReference>
<dbReference type="CDD" id="cd06183">
    <property type="entry name" value="cyt_b5_reduct_like"/>
    <property type="match status" value="1"/>
</dbReference>